<reference evidence="1" key="2">
    <citation type="submission" date="2025-03" db="EMBL/GenBank/DDBJ databases">
        <authorList>
            <consortium name="ELIXIR-Norway"/>
            <consortium name="Elixir Norway"/>
        </authorList>
    </citation>
    <scope>NUCLEOTIDE SEQUENCE</scope>
</reference>
<evidence type="ECO:0000313" key="2">
    <source>
        <dbReference type="Proteomes" id="UP001162501"/>
    </source>
</evidence>
<proteinExistence type="predicted"/>
<dbReference type="Proteomes" id="UP001162501">
    <property type="component" value="Chromosome 3"/>
</dbReference>
<dbReference type="EMBL" id="OX596087">
    <property type="protein sequence ID" value="CAN0453515.1"/>
    <property type="molecule type" value="Genomic_DNA"/>
</dbReference>
<feature type="non-terminal residue" evidence="1">
    <location>
        <position position="1"/>
    </location>
</feature>
<feature type="non-terminal residue" evidence="1">
    <location>
        <position position="51"/>
    </location>
</feature>
<organism evidence="1 2">
    <name type="scientific">Rangifer tarandus platyrhynchus</name>
    <name type="common">Svalbard reindeer</name>
    <dbReference type="NCBI Taxonomy" id="3082113"/>
    <lineage>
        <taxon>Eukaryota</taxon>
        <taxon>Metazoa</taxon>
        <taxon>Chordata</taxon>
        <taxon>Craniata</taxon>
        <taxon>Vertebrata</taxon>
        <taxon>Euteleostomi</taxon>
        <taxon>Mammalia</taxon>
        <taxon>Eutheria</taxon>
        <taxon>Laurasiatheria</taxon>
        <taxon>Artiodactyla</taxon>
        <taxon>Ruminantia</taxon>
        <taxon>Pecora</taxon>
        <taxon>Cervidae</taxon>
        <taxon>Odocoileinae</taxon>
        <taxon>Rangifer</taxon>
    </lineage>
</organism>
<sequence length="51" mass="6089">ITTEINKIENKKQYKRSRKLRAGFLNIFKTDKPLARTIKRKTDSTQINIIR</sequence>
<evidence type="ECO:0000313" key="1">
    <source>
        <dbReference type="EMBL" id="CAN0453515.1"/>
    </source>
</evidence>
<reference evidence="1" key="1">
    <citation type="submission" date="2023-05" db="EMBL/GenBank/DDBJ databases">
        <authorList>
            <consortium name="ELIXIR-Norway"/>
        </authorList>
    </citation>
    <scope>NUCLEOTIDE SEQUENCE</scope>
</reference>
<name>A0AC59ZLC3_RANTA</name>
<protein>
    <submittedName>
        <fullName evidence="1">Uncharacterized protein</fullName>
    </submittedName>
</protein>
<accession>A0AC59ZLC3</accession>
<gene>
    <name evidence="1" type="ORF">MRATA1EN22A_LOCUS19776</name>
</gene>